<reference evidence="1" key="1">
    <citation type="submission" date="2021-01" db="EMBL/GenBank/DDBJ databases">
        <title>Active Sulfur Cycling in an Early Earth Analoge.</title>
        <authorList>
            <person name="Hahn C.R."/>
            <person name="Youssef N.H."/>
            <person name="Elshahed M."/>
        </authorList>
    </citation>
    <scope>NUCLEOTIDE SEQUENCE</scope>
    <source>
        <strain evidence="1">Zod_Metabat.1151</strain>
    </source>
</reference>
<dbReference type="SUPFAM" id="SSF46689">
    <property type="entry name" value="Homeodomain-like"/>
    <property type="match status" value="1"/>
</dbReference>
<comment type="caution">
    <text evidence="1">The sequence shown here is derived from an EMBL/GenBank/DDBJ whole genome shotgun (WGS) entry which is preliminary data.</text>
</comment>
<accession>A0A938YV75</accession>
<name>A0A938YV75_9ARCH</name>
<protein>
    <submittedName>
        <fullName evidence="1">Uncharacterized protein</fullName>
    </submittedName>
</protein>
<dbReference type="EMBL" id="JAFGDB010000078">
    <property type="protein sequence ID" value="MBN2067739.1"/>
    <property type="molecule type" value="Genomic_DNA"/>
</dbReference>
<dbReference type="AlphaFoldDB" id="A0A938YV75"/>
<gene>
    <name evidence="1" type="ORF">JW744_04690</name>
</gene>
<dbReference type="Proteomes" id="UP000809243">
    <property type="component" value="Unassembled WGS sequence"/>
</dbReference>
<evidence type="ECO:0000313" key="1">
    <source>
        <dbReference type="EMBL" id="MBN2067739.1"/>
    </source>
</evidence>
<evidence type="ECO:0000313" key="2">
    <source>
        <dbReference type="Proteomes" id="UP000809243"/>
    </source>
</evidence>
<organism evidence="1 2">
    <name type="scientific">Candidatus Iainarchaeum sp</name>
    <dbReference type="NCBI Taxonomy" id="3101447"/>
    <lineage>
        <taxon>Archaea</taxon>
        <taxon>Candidatus Iainarchaeota</taxon>
        <taxon>Candidatus Iainarchaeia</taxon>
        <taxon>Candidatus Iainarchaeales</taxon>
        <taxon>Candidatus Iainarchaeaceae</taxon>
        <taxon>Candidatus Iainarchaeum</taxon>
    </lineage>
</organism>
<dbReference type="InterPro" id="IPR009057">
    <property type="entry name" value="Homeodomain-like_sf"/>
</dbReference>
<proteinExistence type="predicted"/>
<sequence length="180" mass="21107">MPTFFPALNAHLLCLNFFFSKKKKFVKRKPTSRQNNNEALGKMPLANPFLFSRKKKSLGKRKKGKVVSKEKNQLFRNRFEAVPNVLSRYKFPSIFNYYMRKLNKNKVCWIVRECGKGELSKWQIAKQMKVSRRWVNHILVEYEKTGSLPIPGRPGRTPVPITATEIEFVKSFKKEYCTGQ</sequence>